<reference evidence="2" key="1">
    <citation type="journal article" date="2019" name="Int. J. Syst. Evol. Microbiol.">
        <title>The Global Catalogue of Microorganisms (GCM) 10K type strain sequencing project: providing services to taxonomists for standard genome sequencing and annotation.</title>
        <authorList>
            <consortium name="The Broad Institute Genomics Platform"/>
            <consortium name="The Broad Institute Genome Sequencing Center for Infectious Disease"/>
            <person name="Wu L."/>
            <person name="Ma J."/>
        </authorList>
    </citation>
    <scope>NUCLEOTIDE SEQUENCE [LARGE SCALE GENOMIC DNA]</scope>
    <source>
        <strain evidence="2">JCM 17925</strain>
    </source>
</reference>
<name>A0ABP8JX80_9BACT</name>
<evidence type="ECO:0000313" key="1">
    <source>
        <dbReference type="EMBL" id="GAA4397036.1"/>
    </source>
</evidence>
<proteinExistence type="predicted"/>
<protein>
    <submittedName>
        <fullName evidence="1">Uncharacterized protein</fullName>
    </submittedName>
</protein>
<dbReference type="EMBL" id="BAABHB010000001">
    <property type="protein sequence ID" value="GAA4397036.1"/>
    <property type="molecule type" value="Genomic_DNA"/>
</dbReference>
<organism evidence="1 2">
    <name type="scientific">Nibrella viscosa</name>
    <dbReference type="NCBI Taxonomy" id="1084524"/>
    <lineage>
        <taxon>Bacteria</taxon>
        <taxon>Pseudomonadati</taxon>
        <taxon>Bacteroidota</taxon>
        <taxon>Cytophagia</taxon>
        <taxon>Cytophagales</taxon>
        <taxon>Spirosomataceae</taxon>
        <taxon>Nibrella</taxon>
    </lineage>
</organism>
<keyword evidence="2" id="KW-1185">Reference proteome</keyword>
<gene>
    <name evidence="1" type="ORF">GCM10023187_05860</name>
</gene>
<sequence>MVIVYVAQRHNVDIGQGSKPSHVVVTHTADTNVGNAQTIAGGYLPDQAGKQGQTEGAGAAFVEKISSG</sequence>
<dbReference type="Proteomes" id="UP001500936">
    <property type="component" value="Unassembled WGS sequence"/>
</dbReference>
<accession>A0ABP8JX80</accession>
<comment type="caution">
    <text evidence="1">The sequence shown here is derived from an EMBL/GenBank/DDBJ whole genome shotgun (WGS) entry which is preliminary data.</text>
</comment>
<evidence type="ECO:0000313" key="2">
    <source>
        <dbReference type="Proteomes" id="UP001500936"/>
    </source>
</evidence>